<dbReference type="Pfam" id="PF00383">
    <property type="entry name" value="dCMP_cyt_deam_1"/>
    <property type="match status" value="1"/>
</dbReference>
<dbReference type="PROSITE" id="PS51747">
    <property type="entry name" value="CYT_DCMP_DEAMINASES_2"/>
    <property type="match status" value="1"/>
</dbReference>
<evidence type="ECO:0000256" key="8">
    <source>
        <dbReference type="ARBA" id="ARBA00032005"/>
    </source>
</evidence>
<dbReference type="NCBIfam" id="TIGR01354">
    <property type="entry name" value="cyt_deam_tetra"/>
    <property type="match status" value="1"/>
</dbReference>
<dbReference type="SUPFAM" id="SSF53927">
    <property type="entry name" value="Cytidine deaminase-like"/>
    <property type="match status" value="1"/>
</dbReference>
<dbReference type="GO" id="GO:0072527">
    <property type="term" value="P:pyrimidine-containing compound metabolic process"/>
    <property type="evidence" value="ECO:0007669"/>
    <property type="project" value="UniProtKB-ARBA"/>
</dbReference>
<evidence type="ECO:0000256" key="1">
    <source>
        <dbReference type="ARBA" id="ARBA00001947"/>
    </source>
</evidence>
<evidence type="ECO:0000256" key="7">
    <source>
        <dbReference type="ARBA" id="ARBA00022833"/>
    </source>
</evidence>
<gene>
    <name evidence="15" type="ORF">BZ3500_MVSOF-1268-A1-R1_CHR6-3G08858</name>
</gene>
<dbReference type="CDD" id="cd01283">
    <property type="entry name" value="cytidine_deaminase"/>
    <property type="match status" value="1"/>
</dbReference>
<feature type="binding site" evidence="12">
    <location>
        <position position="121"/>
    </location>
    <ligand>
        <name>Zn(2+)</name>
        <dbReference type="ChEBI" id="CHEBI:29105"/>
        <note>catalytic</note>
    </ligand>
</feature>
<dbReference type="Gene3D" id="3.40.140.10">
    <property type="entry name" value="Cytidine Deaminase, domain 2"/>
    <property type="match status" value="1"/>
</dbReference>
<dbReference type="InterPro" id="IPR006262">
    <property type="entry name" value="Cyt_deam_tetra"/>
</dbReference>
<feature type="domain" description="CMP/dCMP-type deaminase" evidence="14">
    <location>
        <begin position="31"/>
        <end position="179"/>
    </location>
</feature>
<proteinExistence type="inferred from homology"/>
<dbReference type="EMBL" id="FMWP01000048">
    <property type="protein sequence ID" value="SCZ93745.1"/>
    <property type="molecule type" value="Genomic_DNA"/>
</dbReference>
<keyword evidence="6 13" id="KW-0378">Hydrolase</keyword>
<dbReference type="OrthoDB" id="414540at2759"/>
<protein>
    <recommendedName>
        <fullName evidence="4 13">Cytidine deaminase</fullName>
        <ecNumber evidence="4 13">3.5.4.5</ecNumber>
    </recommendedName>
    <alternativeName>
        <fullName evidence="8 13">Cytidine aminohydrolase</fullName>
    </alternativeName>
</protein>
<sequence>MSPTPGLSPEQRSHIITKALQGVPLPLLFDVLHLTSTLACPSARDGSYSPYSLFRVGACLLGQKDGQYTTGANVENASYGVTICAERTAIVKAVTESPNRRFVGLAIASDLNGVCSPCGLCRQTLREFCPLDMPILLVPANYSEQTKTVTAREAKEHGDKGVLVVTTLDELLPLSFGPEDLALPRQG</sequence>
<dbReference type="NCBIfam" id="NF004064">
    <property type="entry name" value="PRK05578.1"/>
    <property type="match status" value="1"/>
</dbReference>
<evidence type="ECO:0000259" key="14">
    <source>
        <dbReference type="PROSITE" id="PS51747"/>
    </source>
</evidence>
<evidence type="ECO:0000256" key="4">
    <source>
        <dbReference type="ARBA" id="ARBA00012783"/>
    </source>
</evidence>
<feature type="binding site" evidence="11">
    <location>
        <begin position="73"/>
        <end position="79"/>
    </location>
    <ligand>
        <name>substrate</name>
    </ligand>
</feature>
<dbReference type="FunFam" id="3.40.140.10:FF:000008">
    <property type="entry name" value="Cytidine deaminase"/>
    <property type="match status" value="1"/>
</dbReference>
<keyword evidence="16" id="KW-1185">Reference proteome</keyword>
<feature type="binding site" evidence="12">
    <location>
        <position position="84"/>
    </location>
    <ligand>
        <name>Zn(2+)</name>
        <dbReference type="ChEBI" id="CHEBI:29105"/>
        <note>catalytic</note>
    </ligand>
</feature>
<reference evidence="16" key="1">
    <citation type="submission" date="2016-10" db="EMBL/GenBank/DDBJ databases">
        <authorList>
            <person name="Jeantristanb JTB J.-T."/>
            <person name="Ricardo R."/>
        </authorList>
    </citation>
    <scope>NUCLEOTIDE SEQUENCE [LARGE SCALE GENOMIC DNA]</scope>
</reference>
<evidence type="ECO:0000313" key="15">
    <source>
        <dbReference type="EMBL" id="SCZ93745.1"/>
    </source>
</evidence>
<feature type="active site" description="Proton donor" evidence="10">
    <location>
        <position position="86"/>
    </location>
</feature>
<dbReference type="PROSITE" id="PS00903">
    <property type="entry name" value="CYT_DCMP_DEAMINASES_1"/>
    <property type="match status" value="1"/>
</dbReference>
<dbReference type="AlphaFoldDB" id="A0A2X0MPB9"/>
<evidence type="ECO:0000256" key="13">
    <source>
        <dbReference type="RuleBase" id="RU364006"/>
    </source>
</evidence>
<dbReference type="InterPro" id="IPR002125">
    <property type="entry name" value="CMP_dCMP_dom"/>
</dbReference>
<evidence type="ECO:0000256" key="10">
    <source>
        <dbReference type="PIRSR" id="PIRSR606262-1"/>
    </source>
</evidence>
<dbReference type="PANTHER" id="PTHR11644:SF2">
    <property type="entry name" value="CYTIDINE DEAMINASE"/>
    <property type="match status" value="1"/>
</dbReference>
<dbReference type="GO" id="GO:0055086">
    <property type="term" value="P:nucleobase-containing small molecule metabolic process"/>
    <property type="evidence" value="ECO:0007669"/>
    <property type="project" value="UniProtKB-ARBA"/>
</dbReference>
<keyword evidence="5 12" id="KW-0479">Metal-binding</keyword>
<dbReference type="GO" id="GO:0005829">
    <property type="term" value="C:cytosol"/>
    <property type="evidence" value="ECO:0007669"/>
    <property type="project" value="TreeGrafter"/>
</dbReference>
<evidence type="ECO:0000256" key="5">
    <source>
        <dbReference type="ARBA" id="ARBA00022723"/>
    </source>
</evidence>
<dbReference type="InterPro" id="IPR016192">
    <property type="entry name" value="APOBEC/CMP_deaminase_Zn-bd"/>
</dbReference>
<comment type="catalytic activity">
    <reaction evidence="9 13">
        <text>cytidine + H2O + H(+) = uridine + NH4(+)</text>
        <dbReference type="Rhea" id="RHEA:16069"/>
        <dbReference type="ChEBI" id="CHEBI:15377"/>
        <dbReference type="ChEBI" id="CHEBI:15378"/>
        <dbReference type="ChEBI" id="CHEBI:16704"/>
        <dbReference type="ChEBI" id="CHEBI:17562"/>
        <dbReference type="ChEBI" id="CHEBI:28938"/>
        <dbReference type="EC" id="3.5.4.5"/>
    </reaction>
</comment>
<dbReference type="EC" id="3.5.4.5" evidence="4 13"/>
<evidence type="ECO:0000256" key="2">
    <source>
        <dbReference type="ARBA" id="ARBA00003949"/>
    </source>
</evidence>
<dbReference type="GO" id="GO:0004126">
    <property type="term" value="F:cytidine deaminase activity"/>
    <property type="evidence" value="ECO:0007669"/>
    <property type="project" value="UniProtKB-UniRule"/>
</dbReference>
<accession>A0A2X0MPB9</accession>
<keyword evidence="7 12" id="KW-0862">Zinc</keyword>
<organism evidence="15 16">
    <name type="scientific">Microbotryum saponariae</name>
    <dbReference type="NCBI Taxonomy" id="289078"/>
    <lineage>
        <taxon>Eukaryota</taxon>
        <taxon>Fungi</taxon>
        <taxon>Dikarya</taxon>
        <taxon>Basidiomycota</taxon>
        <taxon>Pucciniomycotina</taxon>
        <taxon>Microbotryomycetes</taxon>
        <taxon>Microbotryales</taxon>
        <taxon>Microbotryaceae</taxon>
        <taxon>Microbotryum</taxon>
    </lineage>
</organism>
<dbReference type="InterPro" id="IPR016193">
    <property type="entry name" value="Cytidine_deaminase-like"/>
</dbReference>
<dbReference type="InterPro" id="IPR050202">
    <property type="entry name" value="Cyt/Deoxycyt_deaminase"/>
</dbReference>
<evidence type="ECO:0000256" key="9">
    <source>
        <dbReference type="ARBA" id="ARBA00049558"/>
    </source>
</evidence>
<evidence type="ECO:0000256" key="6">
    <source>
        <dbReference type="ARBA" id="ARBA00022801"/>
    </source>
</evidence>
<dbReference type="PANTHER" id="PTHR11644">
    <property type="entry name" value="CYTIDINE DEAMINASE"/>
    <property type="match status" value="1"/>
</dbReference>
<dbReference type="STRING" id="289078.A0A2X0MPB9"/>
<dbReference type="Proteomes" id="UP000249723">
    <property type="component" value="Unassembled WGS sequence"/>
</dbReference>
<name>A0A2X0MPB9_9BASI</name>
<dbReference type="GO" id="GO:0008270">
    <property type="term" value="F:zinc ion binding"/>
    <property type="evidence" value="ECO:0007669"/>
    <property type="project" value="UniProtKB-UniRule"/>
</dbReference>
<comment type="catalytic activity">
    <reaction evidence="13">
        <text>2'-deoxycytidine + H2O + H(+) = 2'-deoxyuridine + NH4(+)</text>
        <dbReference type="Rhea" id="RHEA:13433"/>
        <dbReference type="ChEBI" id="CHEBI:15377"/>
        <dbReference type="ChEBI" id="CHEBI:15378"/>
        <dbReference type="ChEBI" id="CHEBI:15698"/>
        <dbReference type="ChEBI" id="CHEBI:16450"/>
        <dbReference type="ChEBI" id="CHEBI:28938"/>
        <dbReference type="EC" id="3.5.4.5"/>
    </reaction>
</comment>
<evidence type="ECO:0000256" key="11">
    <source>
        <dbReference type="PIRSR" id="PIRSR606262-2"/>
    </source>
</evidence>
<dbReference type="GO" id="GO:0042802">
    <property type="term" value="F:identical protein binding"/>
    <property type="evidence" value="ECO:0007669"/>
    <property type="project" value="UniProtKB-ARBA"/>
</dbReference>
<comment type="similarity">
    <text evidence="3 13">Belongs to the cytidine and deoxycytidylate deaminase family.</text>
</comment>
<comment type="cofactor">
    <cofactor evidence="1 12 13">
        <name>Zn(2+)</name>
        <dbReference type="ChEBI" id="CHEBI:29105"/>
    </cofactor>
</comment>
<comment type="function">
    <text evidence="2 13">This enzyme scavenges exogenous and endogenous cytidine and 2'-deoxycytidine for UMP synthesis.</text>
</comment>
<feature type="binding site" evidence="12">
    <location>
        <position position="118"/>
    </location>
    <ligand>
        <name>Zn(2+)</name>
        <dbReference type="ChEBI" id="CHEBI:29105"/>
        <note>catalytic</note>
    </ligand>
</feature>
<evidence type="ECO:0000313" key="16">
    <source>
        <dbReference type="Proteomes" id="UP000249723"/>
    </source>
</evidence>
<evidence type="ECO:0000256" key="12">
    <source>
        <dbReference type="PIRSR" id="PIRSR606262-3"/>
    </source>
</evidence>
<evidence type="ECO:0000256" key="3">
    <source>
        <dbReference type="ARBA" id="ARBA00006576"/>
    </source>
</evidence>